<dbReference type="Pfam" id="PF12796">
    <property type="entry name" value="Ank_2"/>
    <property type="match status" value="1"/>
</dbReference>
<sequence>MADQEPTTKSAIARIKSKIHGFHPKSRHKKTESNSAASVLGIESLQPDPNDVSDISVDTEQEDGGVTSPDTARSNFDGIWNEAFQSLSKDSQRQLNPISSDDENSVFLQPELDKLKEDVQQKQDQCEKNAWKLQINDHNIIIQDYAAKIATWLQRIGDVVIPFAPKEASPPWGVVRGLLQLPVNHKEQMLAILGTVEIVAQTIFRGQIYELVYTSNLTLRNALVKVYAATLELLANANHQLSKGLLHQIIGEILDPNQASGLLKDLQDRQDDLDRVVFACEISRSAEADNLLMSALREINTPLARIDARIDKYLSEVDTDRSLELLARISSIPYNAHHAAIQGDRTEDTCNWILETDQFRSWEKSSSPALLYLWGPPGTGKTFLTSKVIDRLKMTLKNQNHEGFAFFYCNRSEEIRRQPLSVLQSFLRQLASTSSNWGAIQKSVIEADINNRRNGEQFDEIKCRDLLLKSFNLYPRTTLVLDALDECDSTSREKLLKFLNSISSEAIKPVKIFISSRPDEDIRRQFRAGPNIGVQAGDTQDDIKRFIEKKLSELVDSNDAIYQCQEDIKRKLVAKCDGMFQWTYLQLEQLKICYSKSAIQHRLDQLPVTLKEAYDEIYAYIEKALDKYDKQLADRAIKWVMAAARPLTSEELICAIRIDATKDELYLSESISEDTLLALCRNFLVIDSERAVWKVSHLSVTEYFEQHHWTLQKAHLEIGNSCLLVLLHEPKTENSTWPKLSSSIISVDSRNDDSTEFYSSKPLFGTESNFKRYIWHNWPIHVQEQEGHEPAEVTSMPALLKRFIGSPDESSFCFSSWYHRIREDFELGHGDGPEPRWFPIFGISRFHISKGILDPIECPIFAMCKFGIYTVLGEWWNDVYTCVDKTNEKGETPLYLAVENNHYSICDALLRAGFLVVDTPTDYGFSKHPFYPAAMYGYLDILKLLVAYSQCGVKLRLGEGQVSKHKGGSVLSVAIESDQLQTVQWLLSEAGADVDQPEFGRYGSPLAAAASSGNLDLVQYLIRGGADANRLLQAGYYGSALAAATQLRFHSLNKYDSENCDILNYLIDEIKVDVEMALPVQYGSALIAAAYHCNEYAIGAIINAGANVNKVVDTGKYGTALIAAAFSPWDNSAKSLINLLISDFKAKPNLRLKRNTYGSALCAAAYFGRRDSVKALLANGASISLEVDDRRFSNALEAARAEISPGELQQFDIYLERESARIWNAKRNIAELLQVLSARDVTDPLSD</sequence>
<evidence type="ECO:0000259" key="4">
    <source>
        <dbReference type="Pfam" id="PF22939"/>
    </source>
</evidence>
<dbReference type="PANTHER" id="PTHR10039">
    <property type="entry name" value="AMELOGENIN"/>
    <property type="match status" value="1"/>
</dbReference>
<dbReference type="InterPro" id="IPR054471">
    <property type="entry name" value="GPIID_WHD"/>
</dbReference>
<keyword evidence="1" id="KW-0677">Repeat</keyword>
<dbReference type="Gene3D" id="3.40.50.300">
    <property type="entry name" value="P-loop containing nucleotide triphosphate hydrolases"/>
    <property type="match status" value="1"/>
</dbReference>
<dbReference type="EMBL" id="JAPQKH010000002">
    <property type="protein sequence ID" value="KAJ5113305.1"/>
    <property type="molecule type" value="Genomic_DNA"/>
</dbReference>
<keyword evidence="8" id="KW-1185">Reference proteome</keyword>
<organism evidence="7 8">
    <name type="scientific">Penicillium angulare</name>
    <dbReference type="NCBI Taxonomy" id="116970"/>
    <lineage>
        <taxon>Eukaryota</taxon>
        <taxon>Fungi</taxon>
        <taxon>Dikarya</taxon>
        <taxon>Ascomycota</taxon>
        <taxon>Pezizomycotina</taxon>
        <taxon>Eurotiomycetes</taxon>
        <taxon>Eurotiomycetidae</taxon>
        <taxon>Eurotiales</taxon>
        <taxon>Aspergillaceae</taxon>
        <taxon>Penicillium</taxon>
    </lineage>
</organism>
<evidence type="ECO:0000259" key="6">
    <source>
        <dbReference type="Pfam" id="PF24883"/>
    </source>
</evidence>
<feature type="compositionally biased region" description="Polar residues" evidence="3">
    <location>
        <begin position="1"/>
        <end position="10"/>
    </location>
</feature>
<dbReference type="SMART" id="SM00248">
    <property type="entry name" value="ANK"/>
    <property type="match status" value="6"/>
</dbReference>
<protein>
    <recommendedName>
        <fullName evidence="9">NACHT domain-containing protein</fullName>
    </recommendedName>
</protein>
<feature type="domain" description="GPI inositol-deacylase winged helix" evidence="4">
    <location>
        <begin position="629"/>
        <end position="705"/>
    </location>
</feature>
<feature type="repeat" description="ANK" evidence="2">
    <location>
        <begin position="1001"/>
        <end position="1033"/>
    </location>
</feature>
<feature type="repeat" description="ANK" evidence="2">
    <location>
        <begin position="889"/>
        <end position="913"/>
    </location>
</feature>
<dbReference type="SUPFAM" id="SSF52540">
    <property type="entry name" value="P-loop containing nucleoside triphosphate hydrolases"/>
    <property type="match status" value="1"/>
</dbReference>
<reference evidence="7" key="1">
    <citation type="submission" date="2022-11" db="EMBL/GenBank/DDBJ databases">
        <authorList>
            <person name="Petersen C."/>
        </authorList>
    </citation>
    <scope>NUCLEOTIDE SEQUENCE</scope>
    <source>
        <strain evidence="7">IBT 30069</strain>
    </source>
</reference>
<dbReference type="InterPro" id="IPR002110">
    <property type="entry name" value="Ankyrin_rpt"/>
</dbReference>
<dbReference type="OrthoDB" id="7464126at2759"/>
<dbReference type="Pfam" id="PF00023">
    <property type="entry name" value="Ank"/>
    <property type="match status" value="1"/>
</dbReference>
<reference evidence="7" key="2">
    <citation type="journal article" date="2023" name="IMA Fungus">
        <title>Comparative genomic study of the Penicillium genus elucidates a diverse pangenome and 15 lateral gene transfer events.</title>
        <authorList>
            <person name="Petersen C."/>
            <person name="Sorensen T."/>
            <person name="Nielsen M.R."/>
            <person name="Sondergaard T.E."/>
            <person name="Sorensen J.L."/>
            <person name="Fitzpatrick D.A."/>
            <person name="Frisvad J.C."/>
            <person name="Nielsen K.L."/>
        </authorList>
    </citation>
    <scope>NUCLEOTIDE SEQUENCE</scope>
    <source>
        <strain evidence="7">IBT 30069</strain>
    </source>
</reference>
<dbReference type="Proteomes" id="UP001149165">
    <property type="component" value="Unassembled WGS sequence"/>
</dbReference>
<dbReference type="PROSITE" id="PS50297">
    <property type="entry name" value="ANK_REP_REGION"/>
    <property type="match status" value="2"/>
</dbReference>
<dbReference type="InterPro" id="IPR027417">
    <property type="entry name" value="P-loop_NTPase"/>
</dbReference>
<evidence type="ECO:0000256" key="3">
    <source>
        <dbReference type="SAM" id="MobiDB-lite"/>
    </source>
</evidence>
<feature type="compositionally biased region" description="Basic residues" evidence="3">
    <location>
        <begin position="15"/>
        <end position="30"/>
    </location>
</feature>
<dbReference type="Pfam" id="PF22939">
    <property type="entry name" value="WHD_GPIID"/>
    <property type="match status" value="1"/>
</dbReference>
<comment type="caution">
    <text evidence="7">The sequence shown here is derived from an EMBL/GenBank/DDBJ whole genome shotgun (WGS) entry which is preliminary data.</text>
</comment>
<evidence type="ECO:0000313" key="8">
    <source>
        <dbReference type="Proteomes" id="UP001149165"/>
    </source>
</evidence>
<name>A0A9W9G730_9EURO</name>
<evidence type="ECO:0008006" key="9">
    <source>
        <dbReference type="Google" id="ProtNLM"/>
    </source>
</evidence>
<accession>A0A9W9G730</accession>
<evidence type="ECO:0000256" key="2">
    <source>
        <dbReference type="PROSITE-ProRule" id="PRU00023"/>
    </source>
</evidence>
<feature type="domain" description="DUF7708" evidence="5">
    <location>
        <begin position="154"/>
        <end position="259"/>
    </location>
</feature>
<evidence type="ECO:0000313" key="7">
    <source>
        <dbReference type="EMBL" id="KAJ5113305.1"/>
    </source>
</evidence>
<dbReference type="PANTHER" id="PTHR10039:SF16">
    <property type="entry name" value="GPI INOSITOL-DEACYLASE"/>
    <property type="match status" value="1"/>
</dbReference>
<evidence type="ECO:0000256" key="1">
    <source>
        <dbReference type="ARBA" id="ARBA00022737"/>
    </source>
</evidence>
<keyword evidence="2" id="KW-0040">ANK repeat</keyword>
<dbReference type="Gene3D" id="1.25.40.20">
    <property type="entry name" value="Ankyrin repeat-containing domain"/>
    <property type="match status" value="2"/>
</dbReference>
<dbReference type="InterPro" id="IPR056125">
    <property type="entry name" value="DUF7708"/>
</dbReference>
<feature type="domain" description="Nephrocystin 3-like N-terminal" evidence="6">
    <location>
        <begin position="348"/>
        <end position="517"/>
    </location>
</feature>
<feature type="region of interest" description="Disordered" evidence="3">
    <location>
        <begin position="1"/>
        <end position="74"/>
    </location>
</feature>
<evidence type="ECO:0000259" key="5">
    <source>
        <dbReference type="Pfam" id="PF24809"/>
    </source>
</evidence>
<dbReference type="InterPro" id="IPR036770">
    <property type="entry name" value="Ankyrin_rpt-contain_sf"/>
</dbReference>
<dbReference type="SUPFAM" id="SSF48403">
    <property type="entry name" value="Ankyrin repeat"/>
    <property type="match status" value="1"/>
</dbReference>
<dbReference type="PROSITE" id="PS50088">
    <property type="entry name" value="ANK_REPEAT"/>
    <property type="match status" value="2"/>
</dbReference>
<dbReference type="AlphaFoldDB" id="A0A9W9G730"/>
<gene>
    <name evidence="7" type="ORF">N7456_001839</name>
</gene>
<dbReference type="Pfam" id="PF24883">
    <property type="entry name" value="NPHP3_N"/>
    <property type="match status" value="1"/>
</dbReference>
<dbReference type="InterPro" id="IPR056884">
    <property type="entry name" value="NPHP3-like_N"/>
</dbReference>
<dbReference type="Pfam" id="PF24809">
    <property type="entry name" value="DUF7708"/>
    <property type="match status" value="1"/>
</dbReference>
<proteinExistence type="predicted"/>